<protein>
    <submittedName>
        <fullName evidence="2">Crp/Fnr family transcriptional regulator</fullName>
    </submittedName>
</protein>
<reference evidence="2 3" key="1">
    <citation type="submission" date="2019-08" db="EMBL/GenBank/DDBJ databases">
        <title>Lewinella sp. strain SSH13 Genome sequencing and assembly.</title>
        <authorList>
            <person name="Kim I."/>
        </authorList>
    </citation>
    <scope>NUCLEOTIDE SEQUENCE [LARGE SCALE GENOMIC DNA]</scope>
    <source>
        <strain evidence="2 3">SSH13</strain>
    </source>
</reference>
<dbReference type="RefSeq" id="WP_147929373.1">
    <property type="nucleotide sequence ID" value="NZ_VOXD01000004.1"/>
</dbReference>
<name>A0A5C7FW77_9BACT</name>
<dbReference type="PROSITE" id="PS50042">
    <property type="entry name" value="CNMP_BINDING_3"/>
    <property type="match status" value="1"/>
</dbReference>
<comment type="caution">
    <text evidence="2">The sequence shown here is derived from an EMBL/GenBank/DDBJ whole genome shotgun (WGS) entry which is preliminary data.</text>
</comment>
<sequence>MHLTDLLQPTFRLSPAKADEIAELFREDHLKKGDFFLRRGQTVRKLAFPQDGYLRGWAPAGDKDVTQWIFSPNYFVADLNALFFGVPARWNIQALEDCRLWTLPEENYLKMAEVIPNWERIEKEFLARCFMTIEDRVFSFLSLSAKERYKALLSFNPDLFEAVPLHYLASMLGMTPETLSRIRK</sequence>
<dbReference type="Proteomes" id="UP000321907">
    <property type="component" value="Unassembled WGS sequence"/>
</dbReference>
<gene>
    <name evidence="2" type="ORF">FUA23_03705</name>
</gene>
<keyword evidence="3" id="KW-1185">Reference proteome</keyword>
<evidence type="ECO:0000313" key="2">
    <source>
        <dbReference type="EMBL" id="TXF90915.1"/>
    </source>
</evidence>
<dbReference type="InterPro" id="IPR014710">
    <property type="entry name" value="RmlC-like_jellyroll"/>
</dbReference>
<evidence type="ECO:0000259" key="1">
    <source>
        <dbReference type="PROSITE" id="PS50042"/>
    </source>
</evidence>
<dbReference type="InterPro" id="IPR000595">
    <property type="entry name" value="cNMP-bd_dom"/>
</dbReference>
<organism evidence="2 3">
    <name type="scientific">Neolewinella aurantiaca</name>
    <dbReference type="NCBI Taxonomy" id="2602767"/>
    <lineage>
        <taxon>Bacteria</taxon>
        <taxon>Pseudomonadati</taxon>
        <taxon>Bacteroidota</taxon>
        <taxon>Saprospiria</taxon>
        <taxon>Saprospirales</taxon>
        <taxon>Lewinellaceae</taxon>
        <taxon>Neolewinella</taxon>
    </lineage>
</organism>
<dbReference type="OrthoDB" id="792939at2"/>
<dbReference type="CDD" id="cd00038">
    <property type="entry name" value="CAP_ED"/>
    <property type="match status" value="1"/>
</dbReference>
<evidence type="ECO:0000313" key="3">
    <source>
        <dbReference type="Proteomes" id="UP000321907"/>
    </source>
</evidence>
<proteinExistence type="predicted"/>
<dbReference type="Gene3D" id="2.60.120.10">
    <property type="entry name" value="Jelly Rolls"/>
    <property type="match status" value="1"/>
</dbReference>
<feature type="domain" description="Cyclic nucleotide-binding" evidence="1">
    <location>
        <begin position="13"/>
        <end position="111"/>
    </location>
</feature>
<dbReference type="Pfam" id="PF00027">
    <property type="entry name" value="cNMP_binding"/>
    <property type="match status" value="1"/>
</dbReference>
<dbReference type="EMBL" id="VOXD01000004">
    <property type="protein sequence ID" value="TXF90915.1"/>
    <property type="molecule type" value="Genomic_DNA"/>
</dbReference>
<dbReference type="InterPro" id="IPR018490">
    <property type="entry name" value="cNMP-bd_dom_sf"/>
</dbReference>
<dbReference type="AlphaFoldDB" id="A0A5C7FW77"/>
<dbReference type="SUPFAM" id="SSF51206">
    <property type="entry name" value="cAMP-binding domain-like"/>
    <property type="match status" value="1"/>
</dbReference>
<accession>A0A5C7FW77</accession>